<dbReference type="InterPro" id="IPR000873">
    <property type="entry name" value="AMP-dep_synth/lig_dom"/>
</dbReference>
<keyword evidence="4" id="KW-1185">Reference proteome</keyword>
<reference evidence="3 4" key="1">
    <citation type="submission" date="2020-07" db="EMBL/GenBank/DDBJ databases">
        <title>Sequencing the genomes of 1000 actinobacteria strains.</title>
        <authorList>
            <person name="Klenk H.-P."/>
        </authorList>
    </citation>
    <scope>NUCLEOTIDE SEQUENCE [LARGE SCALE GENOMIC DNA]</scope>
    <source>
        <strain evidence="3 4">DSM 40398</strain>
    </source>
</reference>
<name>A0A7Y9EQ14_9ACTN</name>
<dbReference type="EMBL" id="JACCBA010000001">
    <property type="protein sequence ID" value="NYD51840.1"/>
    <property type="molecule type" value="Genomic_DNA"/>
</dbReference>
<proteinExistence type="predicted"/>
<evidence type="ECO:0000313" key="3">
    <source>
        <dbReference type="EMBL" id="NYD51840.1"/>
    </source>
</evidence>
<comment type="caution">
    <text evidence="3">The sequence shown here is derived from an EMBL/GenBank/DDBJ whole genome shotgun (WGS) entry which is preliminary data.</text>
</comment>
<dbReference type="Pfam" id="PF00501">
    <property type="entry name" value="AMP-binding"/>
    <property type="match status" value="1"/>
</dbReference>
<dbReference type="GO" id="GO:0044550">
    <property type="term" value="P:secondary metabolite biosynthetic process"/>
    <property type="evidence" value="ECO:0007669"/>
    <property type="project" value="TreeGrafter"/>
</dbReference>
<protein>
    <submittedName>
        <fullName evidence="3">Non-ribosomal peptide synthetase component F</fullName>
    </submittedName>
</protein>
<dbReference type="Proteomes" id="UP000529783">
    <property type="component" value="Unassembled WGS sequence"/>
</dbReference>
<sequence>MDNKSFNRDAINYDMTGSVSGFLKSASARSDQAALIHDGQTWSYAEVLEEARRWASRLRECLPSQPVQRMGIFVHTGTAEHVGKIAALLAGITFVPLNPKFPAQRIAEIIEQAGISIIIVDGQAAKKLGEIIDRLRVKPTVILPMGGDRAASREDQSPHCRRSRPRESASASI</sequence>
<dbReference type="GO" id="GO:0031177">
    <property type="term" value="F:phosphopantetheine binding"/>
    <property type="evidence" value="ECO:0007669"/>
    <property type="project" value="TreeGrafter"/>
</dbReference>
<dbReference type="Gene3D" id="3.40.50.12780">
    <property type="entry name" value="N-terminal domain of ligase-like"/>
    <property type="match status" value="1"/>
</dbReference>
<dbReference type="InterPro" id="IPR042099">
    <property type="entry name" value="ANL_N_sf"/>
</dbReference>
<feature type="domain" description="AMP-dependent synthetase/ligase" evidence="2">
    <location>
        <begin position="24"/>
        <end position="158"/>
    </location>
</feature>
<dbReference type="RefSeq" id="WP_179848150.1">
    <property type="nucleotide sequence ID" value="NZ_JACCBA010000001.1"/>
</dbReference>
<gene>
    <name evidence="3" type="ORF">BJY14_007823</name>
</gene>
<feature type="region of interest" description="Disordered" evidence="1">
    <location>
        <begin position="146"/>
        <end position="173"/>
    </location>
</feature>
<dbReference type="SUPFAM" id="SSF56801">
    <property type="entry name" value="Acetyl-CoA synthetase-like"/>
    <property type="match status" value="1"/>
</dbReference>
<organism evidence="3 4">
    <name type="scientific">Actinomadura luteofluorescens</name>
    <dbReference type="NCBI Taxonomy" id="46163"/>
    <lineage>
        <taxon>Bacteria</taxon>
        <taxon>Bacillati</taxon>
        <taxon>Actinomycetota</taxon>
        <taxon>Actinomycetes</taxon>
        <taxon>Streptosporangiales</taxon>
        <taxon>Thermomonosporaceae</taxon>
        <taxon>Actinomadura</taxon>
    </lineage>
</organism>
<evidence type="ECO:0000313" key="4">
    <source>
        <dbReference type="Proteomes" id="UP000529783"/>
    </source>
</evidence>
<dbReference type="AlphaFoldDB" id="A0A7Y9EQ14"/>
<dbReference type="PANTHER" id="PTHR45527">
    <property type="entry name" value="NONRIBOSOMAL PEPTIDE SYNTHETASE"/>
    <property type="match status" value="1"/>
</dbReference>
<evidence type="ECO:0000256" key="1">
    <source>
        <dbReference type="SAM" id="MobiDB-lite"/>
    </source>
</evidence>
<evidence type="ECO:0000259" key="2">
    <source>
        <dbReference type="Pfam" id="PF00501"/>
    </source>
</evidence>
<dbReference type="GO" id="GO:0043041">
    <property type="term" value="P:amino acid activation for nonribosomal peptide biosynthetic process"/>
    <property type="evidence" value="ECO:0007669"/>
    <property type="project" value="TreeGrafter"/>
</dbReference>
<dbReference type="PANTHER" id="PTHR45527:SF1">
    <property type="entry name" value="FATTY ACID SYNTHASE"/>
    <property type="match status" value="1"/>
</dbReference>
<accession>A0A7Y9EQ14</accession>
<dbReference type="GO" id="GO:0005737">
    <property type="term" value="C:cytoplasm"/>
    <property type="evidence" value="ECO:0007669"/>
    <property type="project" value="TreeGrafter"/>
</dbReference>